<accession>A0ABR1V1S2</accession>
<evidence type="ECO:0000313" key="3">
    <source>
        <dbReference type="Proteomes" id="UP001433268"/>
    </source>
</evidence>
<dbReference type="EMBL" id="JAQQWN010000009">
    <property type="protein sequence ID" value="KAK8065108.1"/>
    <property type="molecule type" value="Genomic_DNA"/>
</dbReference>
<reference evidence="2 3" key="1">
    <citation type="submission" date="2023-01" db="EMBL/GenBank/DDBJ databases">
        <title>Analysis of 21 Apiospora genomes using comparative genomics revels a genus with tremendous synthesis potential of carbohydrate active enzymes and secondary metabolites.</title>
        <authorList>
            <person name="Sorensen T."/>
        </authorList>
    </citation>
    <scope>NUCLEOTIDE SEQUENCE [LARGE SCALE GENOMIC DNA]</scope>
    <source>
        <strain evidence="2 3">CBS 114990</strain>
    </source>
</reference>
<comment type="caution">
    <text evidence="2">The sequence shown here is derived from an EMBL/GenBank/DDBJ whole genome shotgun (WGS) entry which is preliminary data.</text>
</comment>
<dbReference type="GeneID" id="92049230"/>
<feature type="signal peptide" evidence="1">
    <location>
        <begin position="1"/>
        <end position="19"/>
    </location>
</feature>
<organism evidence="2 3">
    <name type="scientific">Apiospora hydei</name>
    <dbReference type="NCBI Taxonomy" id="1337664"/>
    <lineage>
        <taxon>Eukaryota</taxon>
        <taxon>Fungi</taxon>
        <taxon>Dikarya</taxon>
        <taxon>Ascomycota</taxon>
        <taxon>Pezizomycotina</taxon>
        <taxon>Sordariomycetes</taxon>
        <taxon>Xylariomycetidae</taxon>
        <taxon>Amphisphaeriales</taxon>
        <taxon>Apiosporaceae</taxon>
        <taxon>Apiospora</taxon>
    </lineage>
</organism>
<dbReference type="Proteomes" id="UP001433268">
    <property type="component" value="Unassembled WGS sequence"/>
</dbReference>
<sequence>MKPSVAFTLLGALSSMVSGYHIDICYQAGLRHYKVHEHCCTFNRGEWSVFACAGVSNGSPMSPAGNVVKNTSDGGFRCKVASAKREEELASS</sequence>
<keyword evidence="3" id="KW-1185">Reference proteome</keyword>
<evidence type="ECO:0000313" key="2">
    <source>
        <dbReference type="EMBL" id="KAK8065108.1"/>
    </source>
</evidence>
<protein>
    <submittedName>
        <fullName evidence="2">Uncharacterized protein</fullName>
    </submittedName>
</protein>
<keyword evidence="1" id="KW-0732">Signal</keyword>
<feature type="chain" id="PRO_5045790603" evidence="1">
    <location>
        <begin position="20"/>
        <end position="92"/>
    </location>
</feature>
<name>A0ABR1V1S2_9PEZI</name>
<proteinExistence type="predicted"/>
<evidence type="ECO:0000256" key="1">
    <source>
        <dbReference type="SAM" id="SignalP"/>
    </source>
</evidence>
<dbReference type="RefSeq" id="XP_066661862.1">
    <property type="nucleotide sequence ID" value="XM_066816170.1"/>
</dbReference>
<gene>
    <name evidence="2" type="ORF">PG997_011855</name>
</gene>